<sequence length="123" mass="13426">MQISIIAILGLAATTSFAMPAPEAEGGVLEARATPYLRFYNKINFKQPLCNFEFTNAANQDGTCIRTPSCARNTANSVRLQNGVKSCTFFRQSDCEGSSDNLGKSGNLRILLRDHVGSFRCDL</sequence>
<evidence type="ECO:0000313" key="3">
    <source>
        <dbReference type="EMBL" id="QPC57843.1"/>
    </source>
</evidence>
<evidence type="ECO:0000313" key="4">
    <source>
        <dbReference type="Proteomes" id="UP000241587"/>
    </source>
</evidence>
<organism evidence="2 4">
    <name type="scientific">Fusarium culmorum</name>
    <dbReference type="NCBI Taxonomy" id="5516"/>
    <lineage>
        <taxon>Eukaryota</taxon>
        <taxon>Fungi</taxon>
        <taxon>Dikarya</taxon>
        <taxon>Ascomycota</taxon>
        <taxon>Pezizomycotina</taxon>
        <taxon>Sordariomycetes</taxon>
        <taxon>Hypocreomycetidae</taxon>
        <taxon>Hypocreales</taxon>
        <taxon>Nectriaceae</taxon>
        <taxon>Fusarium</taxon>
    </lineage>
</organism>
<evidence type="ECO:0000313" key="2">
    <source>
        <dbReference type="EMBL" id="PTD01259.1"/>
    </source>
</evidence>
<dbReference type="AlphaFoldDB" id="A0A2T4GCL9"/>
<feature type="signal peptide" evidence="1">
    <location>
        <begin position="1"/>
        <end position="18"/>
    </location>
</feature>
<reference evidence="2 4" key="1">
    <citation type="submission" date="2018-02" db="EMBL/GenBank/DDBJ databases">
        <title>Fusarium culmorum secondary metabolites in fungal-bacterial-plant interactions.</title>
        <authorList>
            <person name="Schmidt R."/>
        </authorList>
    </citation>
    <scope>NUCLEOTIDE SEQUENCE [LARGE SCALE GENOMIC DNA]</scope>
    <source>
        <strain evidence="2 4">PV</strain>
    </source>
</reference>
<dbReference type="Proteomes" id="UP000241587">
    <property type="component" value="Unassembled WGS sequence"/>
</dbReference>
<feature type="chain" id="PRO_5036050557" evidence="1">
    <location>
        <begin position="19"/>
        <end position="123"/>
    </location>
</feature>
<keyword evidence="1" id="KW-0732">Signal</keyword>
<name>A0A2T4GCL9_FUSCU</name>
<protein>
    <submittedName>
        <fullName evidence="2">Uncharacterized protein</fullName>
    </submittedName>
</protein>
<dbReference type="OrthoDB" id="5379951at2759"/>
<dbReference type="EMBL" id="CP064747">
    <property type="protein sequence ID" value="QPC57843.1"/>
    <property type="molecule type" value="Genomic_DNA"/>
</dbReference>
<proteinExistence type="predicted"/>
<keyword evidence="4" id="KW-1185">Reference proteome</keyword>
<dbReference type="EMBL" id="PVEM01000031">
    <property type="protein sequence ID" value="PTD01259.1"/>
    <property type="molecule type" value="Genomic_DNA"/>
</dbReference>
<evidence type="ECO:0000256" key="1">
    <source>
        <dbReference type="SAM" id="SignalP"/>
    </source>
</evidence>
<accession>A0A2T4GCL9</accession>
<gene>
    <name evidence="2" type="ORF">FCULG_00012696</name>
    <name evidence="3" type="ORF">HYE67_000074</name>
</gene>
<reference evidence="3" key="2">
    <citation type="submission" date="2020-11" db="EMBL/GenBank/DDBJ databases">
        <title>The chromosome-scale genome resource for two endophytic Fusarium species: F. culmorum and F. pseudograminearum.</title>
        <authorList>
            <person name="Yuan Z."/>
        </authorList>
    </citation>
    <scope>NUCLEOTIDE SEQUENCE</scope>
    <source>
        <strain evidence="3">Class2-1B</strain>
    </source>
</reference>
<dbReference type="Proteomes" id="UP000663297">
    <property type="component" value="Chromosome 1"/>
</dbReference>